<dbReference type="EMBL" id="PDEM01000025">
    <property type="protein sequence ID" value="PHZ84178.1"/>
    <property type="molecule type" value="Genomic_DNA"/>
</dbReference>
<name>A0A2G4YPE7_9PROT</name>
<sequence>MGTVILRVQGTESTLETENLTIDRILAEARAVNLKEFAVTRNGEEVESPDDLVVEAGDIFVILPADYADQDIVIDIANDDEGTDVISMSVKNPDAPE</sequence>
<dbReference type="AlphaFoldDB" id="A0A2G4YPE7"/>
<evidence type="ECO:0000313" key="1">
    <source>
        <dbReference type="EMBL" id="PHZ84178.1"/>
    </source>
</evidence>
<evidence type="ECO:0008006" key="3">
    <source>
        <dbReference type="Google" id="ProtNLM"/>
    </source>
</evidence>
<comment type="caution">
    <text evidence="1">The sequence shown here is derived from an EMBL/GenBank/DDBJ whole genome shotgun (WGS) entry which is preliminary data.</text>
</comment>
<dbReference type="Proteomes" id="UP000229730">
    <property type="component" value="Unassembled WGS sequence"/>
</dbReference>
<keyword evidence="2" id="KW-1185">Reference proteome</keyword>
<evidence type="ECO:0000313" key="2">
    <source>
        <dbReference type="Proteomes" id="UP000229730"/>
    </source>
</evidence>
<accession>A0A2G4YPE7</accession>
<dbReference type="OrthoDB" id="1086190at2"/>
<proteinExistence type="predicted"/>
<reference evidence="1 2" key="1">
    <citation type="submission" date="2017-10" db="EMBL/GenBank/DDBJ databases">
        <title>Frigbacter circumglobatus gen. nov. sp. nov., isolated from sediment cultured in situ.</title>
        <authorList>
            <person name="Zhao Z."/>
        </authorList>
    </citation>
    <scope>NUCLEOTIDE SEQUENCE [LARGE SCALE GENOMIC DNA]</scope>
    <source>
        <strain evidence="1 2">ZYL</strain>
    </source>
</reference>
<protein>
    <recommendedName>
        <fullName evidence="3">Molybdopterin synthase sulfur carrier subunit</fullName>
    </recommendedName>
</protein>
<organism evidence="1 2">
    <name type="scientific">Paremcibacter congregatus</name>
    <dbReference type="NCBI Taxonomy" id="2043170"/>
    <lineage>
        <taxon>Bacteria</taxon>
        <taxon>Pseudomonadati</taxon>
        <taxon>Pseudomonadota</taxon>
        <taxon>Alphaproteobacteria</taxon>
        <taxon>Emcibacterales</taxon>
        <taxon>Emcibacteraceae</taxon>
        <taxon>Paremcibacter</taxon>
    </lineage>
</organism>
<gene>
    <name evidence="1" type="ORF">CRD36_13365</name>
</gene>
<dbReference type="RefSeq" id="WP_099474074.1">
    <property type="nucleotide sequence ID" value="NZ_CP041025.1"/>
</dbReference>
<dbReference type="InParanoid" id="A0A2G4YPE7"/>